<reference evidence="3" key="1">
    <citation type="journal article" date="2018" name="Genome Res.">
        <title>The genomic architecture and molecular evolution of ant odorant receptors.</title>
        <authorList>
            <person name="McKenzie S.K."/>
            <person name="Kronauer D.J.C."/>
        </authorList>
    </citation>
    <scope>NUCLEOTIDE SEQUENCE [LARGE SCALE GENOMIC DNA]</scope>
    <source>
        <strain evidence="3">Clonal line C1</strain>
    </source>
</reference>
<comment type="caution">
    <text evidence="3">The sequence shown here is derived from an EMBL/GenBank/DDBJ whole genome shotgun (WGS) entry which is preliminary data.</text>
</comment>
<feature type="coiled-coil region" evidence="1">
    <location>
        <begin position="157"/>
        <end position="233"/>
    </location>
</feature>
<feature type="domain" description="DUF4485" evidence="2">
    <location>
        <begin position="15"/>
        <end position="93"/>
    </location>
</feature>
<dbReference type="OrthoDB" id="78101at2759"/>
<evidence type="ECO:0000259" key="2">
    <source>
        <dbReference type="Pfam" id="PF14846"/>
    </source>
</evidence>
<reference evidence="3" key="2">
    <citation type="submission" date="2018-07" db="EMBL/GenBank/DDBJ databases">
        <authorList>
            <person name="Mckenzie S.K."/>
            <person name="Kronauer D.J.C."/>
        </authorList>
    </citation>
    <scope>NUCLEOTIDE SEQUENCE</scope>
    <source>
        <strain evidence="3">Clonal line C1</strain>
    </source>
</reference>
<keyword evidence="1" id="KW-0175">Coiled coil</keyword>
<organism evidence="3">
    <name type="scientific">Ooceraea biroi</name>
    <name type="common">Clonal raider ant</name>
    <name type="synonym">Cerapachys biroi</name>
    <dbReference type="NCBI Taxonomy" id="2015173"/>
    <lineage>
        <taxon>Eukaryota</taxon>
        <taxon>Metazoa</taxon>
        <taxon>Ecdysozoa</taxon>
        <taxon>Arthropoda</taxon>
        <taxon>Hexapoda</taxon>
        <taxon>Insecta</taxon>
        <taxon>Pterygota</taxon>
        <taxon>Neoptera</taxon>
        <taxon>Endopterygota</taxon>
        <taxon>Hymenoptera</taxon>
        <taxon>Apocrita</taxon>
        <taxon>Aculeata</taxon>
        <taxon>Formicoidea</taxon>
        <taxon>Formicidae</taxon>
        <taxon>Dorylinae</taxon>
        <taxon>Ooceraea</taxon>
    </lineage>
</organism>
<gene>
    <name evidence="3" type="ORF">DMN91_004414</name>
</gene>
<dbReference type="InterPro" id="IPR027831">
    <property type="entry name" value="DUF4485"/>
</dbReference>
<protein>
    <recommendedName>
        <fullName evidence="2">DUF4485 domain-containing protein</fullName>
    </recommendedName>
</protein>
<name>A0A3L8DUW6_OOCBI</name>
<accession>A0A3L8DUW6</accession>
<dbReference type="AlphaFoldDB" id="A0A3L8DUW6"/>
<dbReference type="Pfam" id="PF14846">
    <property type="entry name" value="DUF4485"/>
    <property type="match status" value="1"/>
</dbReference>
<dbReference type="Proteomes" id="UP000279307">
    <property type="component" value="Chromosome 4"/>
</dbReference>
<evidence type="ECO:0000256" key="1">
    <source>
        <dbReference type="SAM" id="Coils"/>
    </source>
</evidence>
<dbReference type="EMBL" id="QOIP01000004">
    <property type="protein sequence ID" value="RLU24204.1"/>
    <property type="molecule type" value="Genomic_DNA"/>
</dbReference>
<sequence>MPKVKERDEQEALKLDEDFKQILVHVRPHVLSLRSAEEAYLCKIWLDKLNSTISQRNLRNRYLFELARQLKAGTLGGIFKTQPPNDLLMPLSSSCHAVCTSSSLSELSDCSRRPTCLTPIESSERRNNLQNEIYNSESSTSVYIQRHDDDTLQRSDLKLCEHRIDVLTRALENLQLQNERLRQELMKNQEKTTDNEAFRLRNRVMQLKAQAQSQSLTCKVRALKRTIAKLKKLNNIIEHFYEKKLQRIIRNKNLEVKILQLQFQGQTSELCLSLCSEKQNEMHSLVKSLEEKYKALLAAADAAIEKQQREYLTKIATLESELYHLKKDGPNSKIA</sequence>
<proteinExistence type="predicted"/>
<evidence type="ECO:0000313" key="3">
    <source>
        <dbReference type="EMBL" id="RLU24204.1"/>
    </source>
</evidence>